<accession>A0AAE2VZL3</accession>
<dbReference type="EMBL" id="JAFBRM010000002">
    <property type="protein sequence ID" value="MBM1713807.1"/>
    <property type="molecule type" value="Genomic_DNA"/>
</dbReference>
<keyword evidence="2" id="KW-1185">Reference proteome</keyword>
<evidence type="ECO:0000313" key="2">
    <source>
        <dbReference type="Proteomes" id="UP000732193"/>
    </source>
</evidence>
<sequence>MGVVQPKFDPRAFAEDIRLVIWDLDDTFWDGTLTEGGIRYRDDHHALVIDLAARGIMSAICSKNDASDIEALLKERDLWDYFIFPSIDWTPKGPRIAAMLGQIGLRAPSVLFLDDNPMNLAQVADANPGLNVGLPDLISGLLDAPQLQGKPDPEFRRLAQYKIKERKAVASGGVEGDTIAFLRKSNVRVQIEYDVETHLDRAIELINRTNQLNFTKIRLPEDLQAARAELAGLLALNTTDAALIRVCDDFGDYGFVGFYLTERLHNVRKIKHFCFSCRILNMYIEHWTYAHLGHPPMQIAGSVLSDVMQRPVRVDWIEPTTAQEMCTAKADPMLRFDHIIARGGCDLASLMHYFALHTDDLTEEFNQPLNGQMFRRDHSSFLMPALETPLNEKQHAAAALLGYAASDFTSQLSVIPQGRTLCFLSFWADADIPEYRHNETDLSLPYWLVGAQNHDLIAKTELREAVAETDVQRQRLGILSRDFTHQGLLPDAEMTRRYTRILDHISQDAQVVIVLAPERGPLHFANPDRPSHPHHQRLNVNLRAVARGRKNIILLDPADFIEGAEDMIDLNHFKRPVYHRMYQSVIERLSAEYVGESDV</sequence>
<name>A0AAE2VZL3_9RHOB</name>
<evidence type="ECO:0000313" key="1">
    <source>
        <dbReference type="EMBL" id="MBM1713807.1"/>
    </source>
</evidence>
<dbReference type="Gene3D" id="3.40.50.1000">
    <property type="entry name" value="HAD superfamily/HAD-like"/>
    <property type="match status" value="1"/>
</dbReference>
<dbReference type="RefSeq" id="WP_203242094.1">
    <property type="nucleotide sequence ID" value="NZ_JAFBRH010000002.1"/>
</dbReference>
<reference evidence="1 2" key="1">
    <citation type="submission" date="2021-01" db="EMBL/GenBank/DDBJ databases">
        <title>Diatom-associated Roseobacters Show Island Model of Population Structure.</title>
        <authorList>
            <person name="Qu L."/>
            <person name="Feng X."/>
            <person name="Chen Y."/>
            <person name="Li L."/>
            <person name="Wang X."/>
            <person name="Hu Z."/>
            <person name="Wang H."/>
            <person name="Luo H."/>
        </authorList>
    </citation>
    <scope>NUCLEOTIDE SEQUENCE [LARGE SCALE GENOMIC DNA]</scope>
    <source>
        <strain evidence="1 2">TR60-84</strain>
    </source>
</reference>
<gene>
    <name evidence="1" type="ORF">JQV55_09560</name>
</gene>
<dbReference type="InterPro" id="IPR023214">
    <property type="entry name" value="HAD_sf"/>
</dbReference>
<dbReference type="SUPFAM" id="SSF56784">
    <property type="entry name" value="HAD-like"/>
    <property type="match status" value="1"/>
</dbReference>
<dbReference type="InterPro" id="IPR036412">
    <property type="entry name" value="HAD-like_sf"/>
</dbReference>
<protein>
    <submittedName>
        <fullName evidence="1">Uncharacterized protein</fullName>
    </submittedName>
</protein>
<dbReference type="Proteomes" id="UP000732193">
    <property type="component" value="Unassembled WGS sequence"/>
</dbReference>
<comment type="caution">
    <text evidence="1">The sequence shown here is derived from an EMBL/GenBank/DDBJ whole genome shotgun (WGS) entry which is preliminary data.</text>
</comment>
<dbReference type="AlphaFoldDB" id="A0AAE2VZL3"/>
<proteinExistence type="predicted"/>
<organism evidence="1 2">
    <name type="scientific">Sulfitobacter geojensis</name>
    <dbReference type="NCBI Taxonomy" id="1342299"/>
    <lineage>
        <taxon>Bacteria</taxon>
        <taxon>Pseudomonadati</taxon>
        <taxon>Pseudomonadota</taxon>
        <taxon>Alphaproteobacteria</taxon>
        <taxon>Rhodobacterales</taxon>
        <taxon>Roseobacteraceae</taxon>
        <taxon>Sulfitobacter</taxon>
    </lineage>
</organism>